<keyword evidence="1" id="KW-0175">Coiled coil</keyword>
<keyword evidence="2" id="KW-0378">Hydrolase</keyword>
<dbReference type="AlphaFoldDB" id="A0A8S3TDK8"/>
<dbReference type="EMBL" id="CAJPWZ010002015">
    <property type="protein sequence ID" value="CAG2229018.1"/>
    <property type="molecule type" value="Genomic_DNA"/>
</dbReference>
<dbReference type="Proteomes" id="UP000683360">
    <property type="component" value="Unassembled WGS sequence"/>
</dbReference>
<sequence length="285" mass="32128">MLTFCSRVRLFASATSSPSFKKPRLGPNLVFFSHCTLSPKNGAKCGSNDNVYIMFCLQFSNEFTVSILKDNNVKVKQINQKLSQVDASAGKLEQLTRELKRAEHDLKSTEGTVDIPKLKQEIDQLAKDKLELDAKISQLSSEMNRLHLQSSAQAQIDVLKKDKGSKEENIREIEPLSNLHMKMFLCRKAKQEDTISYLLGHMPTTNIRTQIDDYIGPSAVILVSNNPGVSTTVNTFPFYLIFPIVVSDVTEFDDYFEENHLRPKIVFTVALFPVPVLPTSEIRIS</sequence>
<organism evidence="2 3">
    <name type="scientific">Mytilus edulis</name>
    <name type="common">Blue mussel</name>
    <dbReference type="NCBI Taxonomy" id="6550"/>
    <lineage>
        <taxon>Eukaryota</taxon>
        <taxon>Metazoa</taxon>
        <taxon>Spiralia</taxon>
        <taxon>Lophotrochozoa</taxon>
        <taxon>Mollusca</taxon>
        <taxon>Bivalvia</taxon>
        <taxon>Autobranchia</taxon>
        <taxon>Pteriomorphia</taxon>
        <taxon>Mytilida</taxon>
        <taxon>Mytiloidea</taxon>
        <taxon>Mytilidae</taxon>
        <taxon>Mytilinae</taxon>
        <taxon>Mytilus</taxon>
    </lineage>
</organism>
<evidence type="ECO:0000256" key="1">
    <source>
        <dbReference type="SAM" id="Coils"/>
    </source>
</evidence>
<dbReference type="OrthoDB" id="18797at2759"/>
<dbReference type="GO" id="GO:0016787">
    <property type="term" value="F:hydrolase activity"/>
    <property type="evidence" value="ECO:0007669"/>
    <property type="project" value="UniProtKB-KW"/>
</dbReference>
<dbReference type="EC" id="3.6.-.-" evidence="2"/>
<accession>A0A8S3TDK8</accession>
<reference evidence="2" key="1">
    <citation type="submission" date="2021-03" db="EMBL/GenBank/DDBJ databases">
        <authorList>
            <person name="Bekaert M."/>
        </authorList>
    </citation>
    <scope>NUCLEOTIDE SEQUENCE</scope>
</reference>
<name>A0A8S3TDK8_MYTED</name>
<protein>
    <submittedName>
        <fullName evidence="2">RAD50</fullName>
        <ecNumber evidence="2">3.6.-.-</ecNumber>
    </submittedName>
</protein>
<evidence type="ECO:0000313" key="3">
    <source>
        <dbReference type="Proteomes" id="UP000683360"/>
    </source>
</evidence>
<comment type="caution">
    <text evidence="2">The sequence shown here is derived from an EMBL/GenBank/DDBJ whole genome shotgun (WGS) entry which is preliminary data.</text>
</comment>
<proteinExistence type="predicted"/>
<feature type="coiled-coil region" evidence="1">
    <location>
        <begin position="85"/>
        <end position="142"/>
    </location>
</feature>
<keyword evidence="3" id="KW-1185">Reference proteome</keyword>
<gene>
    <name evidence="2" type="ORF">MEDL_41947</name>
</gene>
<evidence type="ECO:0000313" key="2">
    <source>
        <dbReference type="EMBL" id="CAG2229018.1"/>
    </source>
</evidence>